<reference evidence="1" key="1">
    <citation type="submission" date="2014-05" db="EMBL/GenBank/DDBJ databases">
        <authorList>
            <person name="Chronopoulou M."/>
        </authorList>
    </citation>
    <scope>NUCLEOTIDE SEQUENCE</scope>
    <source>
        <tissue evidence="1">Whole organism</tissue>
    </source>
</reference>
<accession>A0A0K2UEB8</accession>
<sequence length="22" mass="2773">MDFLMIQTVRMKMPTFLHPSWY</sequence>
<proteinExistence type="predicted"/>
<dbReference type="EMBL" id="HACA01018660">
    <property type="protein sequence ID" value="CDW36021.1"/>
    <property type="molecule type" value="Transcribed_RNA"/>
</dbReference>
<name>A0A0K2UEB8_LEPSM</name>
<organism evidence="1">
    <name type="scientific">Lepeophtheirus salmonis</name>
    <name type="common">Salmon louse</name>
    <name type="synonym">Caligus salmonis</name>
    <dbReference type="NCBI Taxonomy" id="72036"/>
    <lineage>
        <taxon>Eukaryota</taxon>
        <taxon>Metazoa</taxon>
        <taxon>Ecdysozoa</taxon>
        <taxon>Arthropoda</taxon>
        <taxon>Crustacea</taxon>
        <taxon>Multicrustacea</taxon>
        <taxon>Hexanauplia</taxon>
        <taxon>Copepoda</taxon>
        <taxon>Siphonostomatoida</taxon>
        <taxon>Caligidae</taxon>
        <taxon>Lepeophtheirus</taxon>
    </lineage>
</organism>
<evidence type="ECO:0000313" key="1">
    <source>
        <dbReference type="EMBL" id="CDW36021.1"/>
    </source>
</evidence>
<protein>
    <submittedName>
        <fullName evidence="1">Uncharacterized protein</fullName>
    </submittedName>
</protein>
<dbReference type="AlphaFoldDB" id="A0A0K2UEB8"/>